<feature type="compositionally biased region" description="Basic residues" evidence="3">
    <location>
        <begin position="842"/>
        <end position="853"/>
    </location>
</feature>
<feature type="chain" id="PRO_5045905463" evidence="4">
    <location>
        <begin position="25"/>
        <end position="2169"/>
    </location>
</feature>
<dbReference type="SUPFAM" id="SSF57756">
    <property type="entry name" value="Retrovirus zinc finger-like domains"/>
    <property type="match status" value="1"/>
</dbReference>
<dbReference type="InterPro" id="IPR001878">
    <property type="entry name" value="Znf_CCHC"/>
</dbReference>
<keyword evidence="2" id="KW-0175">Coiled coil</keyword>
<dbReference type="InterPro" id="IPR036397">
    <property type="entry name" value="RNaseH_sf"/>
</dbReference>
<feature type="domain" description="Integrase catalytic" evidence="6">
    <location>
        <begin position="1063"/>
        <end position="1243"/>
    </location>
</feature>
<dbReference type="InterPro" id="IPR036875">
    <property type="entry name" value="Znf_CCHC_sf"/>
</dbReference>
<dbReference type="Pfam" id="PF00098">
    <property type="entry name" value="zf-CCHC"/>
    <property type="match status" value="1"/>
</dbReference>
<feature type="compositionally biased region" description="Acidic residues" evidence="3">
    <location>
        <begin position="796"/>
        <end position="809"/>
    </location>
</feature>
<proteinExistence type="predicted"/>
<dbReference type="Pfam" id="PF07727">
    <property type="entry name" value="RVT_2"/>
    <property type="match status" value="2"/>
</dbReference>
<feature type="coiled-coil region" evidence="2">
    <location>
        <begin position="2130"/>
        <end position="2164"/>
    </location>
</feature>
<reference evidence="7" key="2">
    <citation type="submission" date="2022-01" db="EMBL/GenBank/DDBJ databases">
        <authorList>
            <person name="Yamashiro T."/>
            <person name="Shiraishi A."/>
            <person name="Satake H."/>
            <person name="Nakayama K."/>
        </authorList>
    </citation>
    <scope>NUCLEOTIDE SEQUENCE</scope>
</reference>
<evidence type="ECO:0000313" key="8">
    <source>
        <dbReference type="Proteomes" id="UP001151760"/>
    </source>
</evidence>
<evidence type="ECO:0000256" key="4">
    <source>
        <dbReference type="SAM" id="SignalP"/>
    </source>
</evidence>
<evidence type="ECO:0000259" key="5">
    <source>
        <dbReference type="PROSITE" id="PS50158"/>
    </source>
</evidence>
<feature type="region of interest" description="Disordered" evidence="3">
    <location>
        <begin position="2106"/>
        <end position="2128"/>
    </location>
</feature>
<dbReference type="InterPro" id="IPR025724">
    <property type="entry name" value="GAG-pre-integrase_dom"/>
</dbReference>
<dbReference type="PANTHER" id="PTHR11439:SF495">
    <property type="entry name" value="REVERSE TRANSCRIPTASE, RNA-DEPENDENT DNA POLYMERASE-RELATED"/>
    <property type="match status" value="1"/>
</dbReference>
<feature type="region of interest" description="Disordered" evidence="3">
    <location>
        <begin position="2037"/>
        <end position="2057"/>
    </location>
</feature>
<dbReference type="InterPro" id="IPR001584">
    <property type="entry name" value="Integrase_cat-core"/>
</dbReference>
<evidence type="ECO:0000256" key="1">
    <source>
        <dbReference type="PROSITE-ProRule" id="PRU00047"/>
    </source>
</evidence>
<feature type="region of interest" description="Disordered" evidence="3">
    <location>
        <begin position="1346"/>
        <end position="1405"/>
    </location>
</feature>
<dbReference type="Proteomes" id="UP001151760">
    <property type="component" value="Unassembled WGS sequence"/>
</dbReference>
<feature type="signal peptide" evidence="4">
    <location>
        <begin position="1"/>
        <end position="24"/>
    </location>
</feature>
<name>A0ABQ5E6X3_9ASTR</name>
<organism evidence="7 8">
    <name type="scientific">Tanacetum coccineum</name>
    <dbReference type="NCBI Taxonomy" id="301880"/>
    <lineage>
        <taxon>Eukaryota</taxon>
        <taxon>Viridiplantae</taxon>
        <taxon>Streptophyta</taxon>
        <taxon>Embryophyta</taxon>
        <taxon>Tracheophyta</taxon>
        <taxon>Spermatophyta</taxon>
        <taxon>Magnoliopsida</taxon>
        <taxon>eudicotyledons</taxon>
        <taxon>Gunneridae</taxon>
        <taxon>Pentapetalae</taxon>
        <taxon>asterids</taxon>
        <taxon>campanulids</taxon>
        <taxon>Asterales</taxon>
        <taxon>Asteraceae</taxon>
        <taxon>Asteroideae</taxon>
        <taxon>Anthemideae</taxon>
        <taxon>Anthemidinae</taxon>
        <taxon>Tanacetum</taxon>
    </lineage>
</organism>
<evidence type="ECO:0000259" key="6">
    <source>
        <dbReference type="PROSITE" id="PS50994"/>
    </source>
</evidence>
<keyword evidence="1" id="KW-0479">Metal-binding</keyword>
<dbReference type="PROSITE" id="PS50158">
    <property type="entry name" value="ZF_CCHC"/>
    <property type="match status" value="1"/>
</dbReference>
<dbReference type="CDD" id="cd09272">
    <property type="entry name" value="RNase_HI_RT_Ty1"/>
    <property type="match status" value="1"/>
</dbReference>
<evidence type="ECO:0000313" key="7">
    <source>
        <dbReference type="EMBL" id="GJT46583.1"/>
    </source>
</evidence>
<dbReference type="Gene3D" id="3.30.420.10">
    <property type="entry name" value="Ribonuclease H-like superfamily/Ribonuclease H"/>
    <property type="match status" value="1"/>
</dbReference>
<accession>A0ABQ5E6X3</accession>
<dbReference type="Gene3D" id="4.10.60.10">
    <property type="entry name" value="Zinc finger, CCHC-type"/>
    <property type="match status" value="1"/>
</dbReference>
<reference evidence="7" key="1">
    <citation type="journal article" date="2022" name="Int. J. Mol. Sci.">
        <title>Draft Genome of Tanacetum Coccineum: Genomic Comparison of Closely Related Tanacetum-Family Plants.</title>
        <authorList>
            <person name="Yamashiro T."/>
            <person name="Shiraishi A."/>
            <person name="Nakayama K."/>
            <person name="Satake H."/>
        </authorList>
    </citation>
    <scope>NUCLEOTIDE SEQUENCE</scope>
</reference>
<evidence type="ECO:0000256" key="3">
    <source>
        <dbReference type="SAM" id="MobiDB-lite"/>
    </source>
</evidence>
<dbReference type="InterPro" id="IPR013103">
    <property type="entry name" value="RVT_2"/>
</dbReference>
<keyword evidence="1" id="KW-0862">Zinc</keyword>
<gene>
    <name evidence="7" type="ORF">Tco_0955298</name>
</gene>
<dbReference type="InterPro" id="IPR012337">
    <property type="entry name" value="RNaseH-like_sf"/>
</dbReference>
<keyword evidence="8" id="KW-1185">Reference proteome</keyword>
<feature type="compositionally biased region" description="Polar residues" evidence="3">
    <location>
        <begin position="1346"/>
        <end position="1355"/>
    </location>
</feature>
<keyword evidence="4" id="KW-0732">Signal</keyword>
<feature type="compositionally biased region" description="Basic and acidic residues" evidence="3">
    <location>
        <begin position="2037"/>
        <end position="2051"/>
    </location>
</feature>
<dbReference type="InterPro" id="IPR043502">
    <property type="entry name" value="DNA/RNA_pol_sf"/>
</dbReference>
<dbReference type="PROSITE" id="PS50994">
    <property type="entry name" value="INTEGRASE"/>
    <property type="match status" value="1"/>
</dbReference>
<feature type="compositionally biased region" description="Basic and acidic residues" evidence="3">
    <location>
        <begin position="828"/>
        <end position="841"/>
    </location>
</feature>
<sequence>MPLKRTSVAAAWASAVAWAAVAAAAALMTAADVEKLIEARVSEALANQETLQNNINGHGDGSHNSKLELEGLYALHIVTQHVAYAMDWKTLKKMITVKYCPRELALMCGRMFHEESDEVEKYVGGLPDMIRGNGHQQQNKRQNTRRAYTAGPGEKREYTGSFPIMTQNVGTCYECGVLGHFKRDYPKLKYKNHGNQGGNGNAPVKVYVVGNAGINPDSNVIMGTLLLNNRYASILFVGIKRHLSVVEVTAAGYSFCLSAPMVDAAKLLVLNLGEFELWKMRIEQYFLMTDYALWEVIINGDSPPPKRTVNGVEQTYPSTITEEKLARKNELKARGALLTALSNTHQLKFNTYKNAKSLMQAIEKRFGGNKDSKKAAKAYQSARDSWRNYLETLSMDDLYNNLKIYEAKFMGSSSTSQNTQNVAFVSSNITGSTNEAVKTTHGVSATNFMDNASTLPNVDSLSDAMIYSFFPSQSNNSQLDNKDLKQIDPDDLVEMDLKWQMAMLTIRARRFLKKTGRNLGVNGTDTIGFDKTKVECYNCHRRGHFARECRAPKYQDNKNRETTRRTVPVEETTSNALVSQCSSSSSNSDTEVSTCSKACLKSYETLKEHYDNLTKDFNKSQLNVGAYKAGLESIEARLDVYKKNEAVFEEDIKILKLDIMLRDNALIELRKKFEKANKERDDLKLTLEKFENSSKNLSKLLDSQVSDKFKTGVGYDSQVFDSQVLDSQVNDKYKIGEGYHAVPPPYIGNFMPPKPDLVLADKDKYVFSESVTSVPAVATSEVKTSKSKPKSVSEPLIEDWISDSENENETEFKSKQRKPSNAIVEFVKSNEHVKSPRESVKKGKNNKQAKYPRKNSQSPRDCDFYEKKMVEKPVWNNARRVNHQNTQRMTHPHPKGNFVRKAVLMKSGFKTLNDARQNSSRTPVSVNTARPINTAYLKPIVNYARPASNVFNRAHSHVRRPFNKFTKNKNSNFNEKVNTVRGNVTTARPKVVVNPQLELQEKGVIDNGCSRHMTGNMSYLSNYEEIDGGYIAFGGDPKGGKITDTECVVLSLDFKLLDESQVLLRVPRKNNMYSVDLKNIAPSGGLTCLFAKATLDESNLWHRRLGHINFKILNKLVFFLATKDETSGILKAFITGIENQINHKVKIIRCNNETEFKNKEMNQFCEIKGIKREFSVARTPQQNEVAERKNRTLIEAARTMLADLKLPTTFWAEAVNTACYVQNRVLVIKPHNKTPYELFHGRTPSLSFMRPFGCPVTILNTLDHLGKFDGKVDEGFFVGYFMNSNAFRVFNSKTMIVEETLHITFLENKLNVAGSGPTWLFDIDTLTKSMNYKSVVAGNQSNGSADLPFSSSSKVSPDAGFKPSGEEEKKDAEDPENEDSEVPNTEEPRVNQENDENVNSTNNINTVSSTVNTASIKDNVVDDNIVYGCADDPNMPNLEEIVYSDDNEDVGIEADMTNLDTHIPVSPIPTTRIHKDHPVKQIIGDIHSAPQTRRMTKSMTNYEAMQNELLQFKLQKVWTLVDLPYDKRAIGTKWVYRNKKDKRVARIEEIRLFLAHASFKDFVVYQMDVKSAFLYGKIEEEVYVCQPPGFEDPEFPDRVYKVEKIDKTLFIKRVKGDILLVSVCVDDIIFGSTKKEMCTEFEKMMHKKFQMSSMGDLILFLGLQVTKKDDRIFISQDKYVDEILKRFGFLTMKTASTPMETSKPLMKDENAKDVDVHLCRSMIGSLMYLTSSRPDIMFDVCACARFQVTPKVSHLHAVKRIFRYLKGQPKLGLWYPKDSPFDLEAYTDNDYAGVSLDRKSRTGGCQFLGRRLISWQCKKQTVVANSTTEAEYVAASSCHGQVLWIQNQMLDYGYNFMNTKIFIDNESTICIVKNLVFHSKTKHIEIRHHFIRDSYEKRLIQVIKIYTDHNVADLLTKAFDNGLELLRMKLGLKLAKVNAARLLTTARLPLDLQLLRIFLVYKRITSLIGSGLRRQDTILGDRPAQIRFERLSKQSNDPPLLGYKKRVKKLEKKKKARTLQLKRRLFKVRIESSAKKSLGDQEDASKQGRNEDQDDDISCAPIITAGVSVSSAEPSTLHVIEDEDLTISQTLMKMRKQVVSIEKKVVPPSQHDQGQGKPIMIEPEKPLKKKEQIKFDEEVAKRLAKELEAELEEEERVAIQREEEANLIS</sequence>
<dbReference type="SMART" id="SM00343">
    <property type="entry name" value="ZnF_C2HC"/>
    <property type="match status" value="2"/>
</dbReference>
<feature type="region of interest" description="Disordered" evidence="3">
    <location>
        <begin position="778"/>
        <end position="862"/>
    </location>
</feature>
<dbReference type="Pfam" id="PF13976">
    <property type="entry name" value="gag_pre-integrs"/>
    <property type="match status" value="1"/>
</dbReference>
<feature type="coiled-coil region" evidence="2">
    <location>
        <begin position="631"/>
        <end position="700"/>
    </location>
</feature>
<protein>
    <submittedName>
        <fullName evidence="7">Ribonuclease H-like domain-containing protein</fullName>
    </submittedName>
</protein>
<dbReference type="SUPFAM" id="SSF53098">
    <property type="entry name" value="Ribonuclease H-like"/>
    <property type="match status" value="1"/>
</dbReference>
<feature type="region of interest" description="Disordered" evidence="3">
    <location>
        <begin position="131"/>
        <end position="152"/>
    </location>
</feature>
<feature type="domain" description="CCHC-type" evidence="5">
    <location>
        <begin position="536"/>
        <end position="550"/>
    </location>
</feature>
<dbReference type="InterPro" id="IPR057670">
    <property type="entry name" value="SH3_retrovirus"/>
</dbReference>
<dbReference type="EMBL" id="BQNB010015997">
    <property type="protein sequence ID" value="GJT46583.1"/>
    <property type="molecule type" value="Genomic_DNA"/>
</dbReference>
<dbReference type="PANTHER" id="PTHR11439">
    <property type="entry name" value="GAG-POL-RELATED RETROTRANSPOSON"/>
    <property type="match status" value="1"/>
</dbReference>
<dbReference type="SUPFAM" id="SSF56672">
    <property type="entry name" value="DNA/RNA polymerases"/>
    <property type="match status" value="1"/>
</dbReference>
<keyword evidence="1" id="KW-0863">Zinc-finger</keyword>
<dbReference type="Pfam" id="PF25597">
    <property type="entry name" value="SH3_retrovirus"/>
    <property type="match status" value="1"/>
</dbReference>
<evidence type="ECO:0000256" key="2">
    <source>
        <dbReference type="SAM" id="Coils"/>
    </source>
</evidence>
<comment type="caution">
    <text evidence="7">The sequence shown here is derived from an EMBL/GenBank/DDBJ whole genome shotgun (WGS) entry which is preliminary data.</text>
</comment>